<evidence type="ECO:0000313" key="5">
    <source>
        <dbReference type="Proteomes" id="UP001372526"/>
    </source>
</evidence>
<comment type="caution">
    <text evidence="4">The sequence shown here is derived from an EMBL/GenBank/DDBJ whole genome shotgun (WGS) entry which is preliminary data.</text>
</comment>
<dbReference type="SUPFAM" id="SSF56300">
    <property type="entry name" value="Metallo-dependent phosphatases"/>
    <property type="match status" value="1"/>
</dbReference>
<dbReference type="CDD" id="cd07385">
    <property type="entry name" value="MPP_YkuE_C"/>
    <property type="match status" value="1"/>
</dbReference>
<protein>
    <submittedName>
        <fullName evidence="4">Metallophosphoesterase</fullName>
    </submittedName>
</protein>
<dbReference type="Proteomes" id="UP001372526">
    <property type="component" value="Unassembled WGS sequence"/>
</dbReference>
<sequence length="285" mass="32145">MRKKYKRLTVVISLLIGLGIFSYLQNNLLGVTEITIKSTKIPSAFKGFKIVQLSDLHSNEFGENQKKLIKKVENINPNIVVITGDFIDSERYNAKVSLEVVKQLVKHYPVYFVTGNHEAWSGRFMNLEKDLKKYNVTVLRNEHAIIKKDGQEIYILGIDDPAFKVSNSSDSEFEGISVVAKEVIQAKEGIDPNGFKILLSHRPEHLRAYTEQQIDLVFTGHAHGGQVRIPFVGGLVAPDQGLLPKYTAGMYKDKDTSMIVSRGLGNSIIPQRIFNRPEIVFVQFK</sequence>
<accession>A0ABU8FJH0</accession>
<dbReference type="RefSeq" id="WP_336473293.1">
    <property type="nucleotide sequence ID" value="NZ_JBAWSX010000010.1"/>
</dbReference>
<organism evidence="4 5">
    <name type="scientific">Bacillus bruguierae</name>
    <dbReference type="NCBI Taxonomy" id="3127667"/>
    <lineage>
        <taxon>Bacteria</taxon>
        <taxon>Bacillati</taxon>
        <taxon>Bacillota</taxon>
        <taxon>Bacilli</taxon>
        <taxon>Bacillales</taxon>
        <taxon>Bacillaceae</taxon>
        <taxon>Bacillus</taxon>
    </lineage>
</organism>
<evidence type="ECO:0000256" key="2">
    <source>
        <dbReference type="ARBA" id="ARBA00022801"/>
    </source>
</evidence>
<dbReference type="EMBL" id="JBAWSX010000010">
    <property type="protein sequence ID" value="MEI4802839.1"/>
    <property type="molecule type" value="Genomic_DNA"/>
</dbReference>
<dbReference type="PANTHER" id="PTHR31302">
    <property type="entry name" value="TRANSMEMBRANE PROTEIN WITH METALLOPHOSPHOESTERASE DOMAIN-RELATED"/>
    <property type="match status" value="1"/>
</dbReference>
<dbReference type="PANTHER" id="PTHR31302:SF31">
    <property type="entry name" value="PHOSPHODIESTERASE YAEI"/>
    <property type="match status" value="1"/>
</dbReference>
<keyword evidence="1" id="KW-0479">Metal-binding</keyword>
<name>A0ABU8FJH0_9BACI</name>
<evidence type="ECO:0000256" key="1">
    <source>
        <dbReference type="ARBA" id="ARBA00022723"/>
    </source>
</evidence>
<keyword evidence="5" id="KW-1185">Reference proteome</keyword>
<feature type="domain" description="Calcineurin-like phosphoesterase" evidence="3">
    <location>
        <begin position="48"/>
        <end position="224"/>
    </location>
</feature>
<reference evidence="4 5" key="1">
    <citation type="submission" date="2024-01" db="EMBL/GenBank/DDBJ databases">
        <title>Seven novel Bacillus-like species.</title>
        <authorList>
            <person name="Liu G."/>
        </authorList>
    </citation>
    <scope>NUCLEOTIDE SEQUENCE [LARGE SCALE GENOMIC DNA]</scope>
    <source>
        <strain evidence="4 5">FJAT-51639</strain>
    </source>
</reference>
<dbReference type="InterPro" id="IPR029052">
    <property type="entry name" value="Metallo-depent_PP-like"/>
</dbReference>
<evidence type="ECO:0000313" key="4">
    <source>
        <dbReference type="EMBL" id="MEI4802839.1"/>
    </source>
</evidence>
<gene>
    <name evidence="4" type="ORF">WAZ07_16275</name>
</gene>
<proteinExistence type="predicted"/>
<dbReference type="Gene3D" id="3.60.21.10">
    <property type="match status" value="1"/>
</dbReference>
<dbReference type="InterPro" id="IPR004843">
    <property type="entry name" value="Calcineurin-like_PHP"/>
</dbReference>
<dbReference type="Pfam" id="PF00149">
    <property type="entry name" value="Metallophos"/>
    <property type="match status" value="1"/>
</dbReference>
<evidence type="ECO:0000259" key="3">
    <source>
        <dbReference type="Pfam" id="PF00149"/>
    </source>
</evidence>
<keyword evidence="2" id="KW-0378">Hydrolase</keyword>
<dbReference type="InterPro" id="IPR051158">
    <property type="entry name" value="Metallophosphoesterase_sf"/>
</dbReference>